<evidence type="ECO:0000256" key="10">
    <source>
        <dbReference type="ARBA" id="ARBA00022741"/>
    </source>
</evidence>
<accession>A0A2U9R0W2</accession>
<dbReference type="Gene3D" id="1.20.5.1300">
    <property type="match status" value="1"/>
</dbReference>
<evidence type="ECO:0000256" key="2">
    <source>
        <dbReference type="ARBA" id="ARBA00001460"/>
    </source>
</evidence>
<keyword evidence="13 19" id="KW-0067">ATP-binding</keyword>
<dbReference type="InterPro" id="IPR016161">
    <property type="entry name" value="Ald_DH/histidinol_DH"/>
</dbReference>
<reference evidence="21 22" key="1">
    <citation type="submission" date="2018-06" db="EMBL/GenBank/DDBJ databases">
        <title>Population genomics shows no distinction between pathogenic Candida krusei and environmental Pichia kudriavzevii: One species, four names.</title>
        <authorList>
            <person name="Douglass A.P."/>
            <person name="Offei B."/>
            <person name="Braun-Galleani S."/>
            <person name="Coughlan A.Y."/>
            <person name="Martos A."/>
            <person name="Ortiz-Merino R.A."/>
            <person name="Byrne K.P."/>
            <person name="Wolfe K.H."/>
        </authorList>
    </citation>
    <scope>NUCLEOTIDE SEQUENCE [LARGE SCALE GENOMIC DNA]</scope>
    <source>
        <strain evidence="21 22">CBS573</strain>
    </source>
</reference>
<gene>
    <name evidence="21" type="ORF">C5L36_0B02160</name>
</gene>
<comment type="pathway">
    <text evidence="5">Amino-acid biosynthesis; L-histidine biosynthesis; L-histidine from 5-phospho-alpha-D-ribose 1-diphosphate: step 3/9.</text>
</comment>
<comment type="catalytic activity">
    <reaction evidence="18 19">
        <text>L-histidinol + 2 NAD(+) + H2O = L-histidine + 2 NADH + 3 H(+)</text>
        <dbReference type="Rhea" id="RHEA:20641"/>
        <dbReference type="ChEBI" id="CHEBI:15377"/>
        <dbReference type="ChEBI" id="CHEBI:15378"/>
        <dbReference type="ChEBI" id="CHEBI:57540"/>
        <dbReference type="ChEBI" id="CHEBI:57595"/>
        <dbReference type="ChEBI" id="CHEBI:57699"/>
        <dbReference type="ChEBI" id="CHEBI:57945"/>
        <dbReference type="EC" id="1.1.1.23"/>
    </reaction>
</comment>
<dbReference type="FunFam" id="1.10.287.1080:FF:000002">
    <property type="entry name" value="Histidine biosynthesis bifunctional protein HisIE"/>
    <property type="match status" value="1"/>
</dbReference>
<dbReference type="GO" id="GO:0004636">
    <property type="term" value="F:phosphoribosyl-ATP diphosphatase activity"/>
    <property type="evidence" value="ECO:0007669"/>
    <property type="project" value="UniProtKB-UniRule"/>
</dbReference>
<dbReference type="PIRSF" id="PIRSF001257">
    <property type="entry name" value="His_trifunctional"/>
    <property type="match status" value="1"/>
</dbReference>
<dbReference type="Pfam" id="PF01503">
    <property type="entry name" value="PRA-PH"/>
    <property type="match status" value="1"/>
</dbReference>
<comment type="pathway">
    <text evidence="4">Amino-acid biosynthesis; L-histidine biosynthesis; L-histidine from 5-phospho-alpha-D-ribose 1-diphosphate: step 9/9.</text>
</comment>
<dbReference type="Gene3D" id="3.10.20.810">
    <property type="entry name" value="Phosphoribosyl-AMP cyclohydrolase"/>
    <property type="match status" value="1"/>
</dbReference>
<dbReference type="GeneID" id="40382717"/>
<evidence type="ECO:0000256" key="7">
    <source>
        <dbReference type="ARBA" id="ARBA00008260"/>
    </source>
</evidence>
<dbReference type="GO" id="GO:0005524">
    <property type="term" value="F:ATP binding"/>
    <property type="evidence" value="ECO:0007669"/>
    <property type="project" value="UniProtKB-UniRule"/>
</dbReference>
<dbReference type="STRING" id="4909.A0A2U9R0W2"/>
<evidence type="ECO:0000256" key="12">
    <source>
        <dbReference type="ARBA" id="ARBA00022833"/>
    </source>
</evidence>
<sequence>MVFPVLPLYESTGKPLLSVVGQALYRFNGSNTDAIVQISKYTPNLNVFVELAVNEISDAIVEQLLSLYNNGVCSVLATPEQGSVILEKIPNARITYKASENKQYQSIAYVLGSSLPQTIDEKITAFVYVEDTLSLEELQKLVKSGYIPIIKSDLLTNEYEDVKGQYPLVDFIIPKIVTDRADGLYTTLVVDSSNQSLGLVYSSVTSISESIRTGTGVYQSRKHGLWYKGKTSGATQKLISFDLDCDSDCLKAIVEQSGSGFCHLSTNSCFGNFTGLKALEATLFQRKTDAPEGSYTKRLFDDESLLNAKIKEEAEELADAKTKEEIAWEAADLFYFALARCAKYNVTLADIEKNLDMKALKVSRRKGDAKPKFIEKKQSTEKSEINERHIGPDDKIYLNRINAATASKEEVEACLERPIQKSADIMSLVTPIVENVKANGDKALLELTAKFDRVQLDSPVLFAPYKPDMMQISEKLKKAIDVSFENIRIFHEAQNQKDILTVETSPGVYCSRFARPIEKVGCYIPGGTAVLPSTSLMLSVPALVAGCKEIIFASPPGKDGKLTPEVVYVAHKVGAKCIVMAGGAQAVAAMAYGTESVPKCDKIMGPGNQFVTAAKMLVSNDSNALCAIDMPAGPSEVLVIADKHADPDFVASDLLSQAEHGIDSQVILLAVDMTDAEVDSIDEAVHRQALALPRVDIVRKCIAHSTTIVVKTLDEAFEMSNKYAPEHLILQIENAEEWVPKVDNAGSVFVGALSPESCGDYSSGTNHTLPTYGYARMYSGVNTATFQKFITSQVVTREGLKNIGPAVMDLAEVEGLDGHRNAVRVRMDKLGMLPEGY</sequence>
<evidence type="ECO:0000256" key="3">
    <source>
        <dbReference type="ARBA" id="ARBA00001947"/>
    </source>
</evidence>
<keyword evidence="16 19" id="KW-0368">Histidine biosynthesis</keyword>
<evidence type="ECO:0000256" key="19">
    <source>
        <dbReference type="PIRNR" id="PIRNR001257"/>
    </source>
</evidence>
<evidence type="ECO:0000256" key="8">
    <source>
        <dbReference type="ARBA" id="ARBA00022605"/>
    </source>
</evidence>
<dbReference type="Gene3D" id="1.10.287.1080">
    <property type="entry name" value="MazG-like"/>
    <property type="match status" value="1"/>
</dbReference>
<dbReference type="SUPFAM" id="SSF101386">
    <property type="entry name" value="all-alpha NTP pyrophosphatases"/>
    <property type="match status" value="1"/>
</dbReference>
<dbReference type="GO" id="GO:0000105">
    <property type="term" value="P:L-histidine biosynthetic process"/>
    <property type="evidence" value="ECO:0007669"/>
    <property type="project" value="UniProtKB-UniRule"/>
</dbReference>
<dbReference type="GO" id="GO:0004635">
    <property type="term" value="F:phosphoribosyl-AMP cyclohydrolase activity"/>
    <property type="evidence" value="ECO:0007669"/>
    <property type="project" value="UniProtKB-UniRule"/>
</dbReference>
<keyword evidence="14 19" id="KW-0560">Oxidoreductase</keyword>
<dbReference type="FunFam" id="1.20.5.1300:FF:000002">
    <property type="entry name" value="Histidinol dehydrogenase, chloroplastic"/>
    <property type="match status" value="1"/>
</dbReference>
<dbReference type="KEGG" id="pkz:C5L36_0B02160"/>
<evidence type="ECO:0000256" key="15">
    <source>
        <dbReference type="ARBA" id="ARBA00023027"/>
    </source>
</evidence>
<organism evidence="21 22">
    <name type="scientific">Pichia kudriavzevii</name>
    <name type="common">Yeast</name>
    <name type="synonym">Issatchenkia orientalis</name>
    <dbReference type="NCBI Taxonomy" id="4909"/>
    <lineage>
        <taxon>Eukaryota</taxon>
        <taxon>Fungi</taxon>
        <taxon>Dikarya</taxon>
        <taxon>Ascomycota</taxon>
        <taxon>Saccharomycotina</taxon>
        <taxon>Pichiomycetes</taxon>
        <taxon>Pichiales</taxon>
        <taxon>Pichiaceae</taxon>
        <taxon>Pichia</taxon>
    </lineage>
</organism>
<dbReference type="EMBL" id="CP028774">
    <property type="protein sequence ID" value="AWU74952.1"/>
    <property type="molecule type" value="Genomic_DNA"/>
</dbReference>
<evidence type="ECO:0000256" key="5">
    <source>
        <dbReference type="ARBA" id="ARBA00005169"/>
    </source>
</evidence>
<dbReference type="Pfam" id="PF01502">
    <property type="entry name" value="PRA-CH"/>
    <property type="match status" value="1"/>
</dbReference>
<evidence type="ECO:0000256" key="6">
    <source>
        <dbReference type="ARBA" id="ARBA00005204"/>
    </source>
</evidence>
<dbReference type="FunFam" id="3.40.50.1980:FF:000001">
    <property type="entry name" value="Histidinol dehydrogenase"/>
    <property type="match status" value="1"/>
</dbReference>
<protein>
    <recommendedName>
        <fullName evidence="19">Histidine biosynthesis trifunctional protein</fullName>
    </recommendedName>
    <domain>
        <recommendedName>
            <fullName evidence="19">Phosphoribosyl-AMP cyclohydrolase</fullName>
            <ecNumber evidence="19">3.5.4.19</ecNumber>
        </recommendedName>
    </domain>
    <domain>
        <recommendedName>
            <fullName evidence="19">Phosphoribosyl-ATP pyrophosphohydrolase</fullName>
            <ecNumber evidence="19">3.6.1.31</ecNumber>
        </recommendedName>
    </domain>
    <domain>
        <recommendedName>
            <fullName evidence="19">Histidinol dehydrogenase</fullName>
            <shortName evidence="19">HDH</shortName>
            <ecNumber evidence="19">1.1.1.23</ecNumber>
        </recommendedName>
    </domain>
</protein>
<comment type="catalytic activity">
    <reaction evidence="2 19">
        <text>1-(5-phospho-beta-D-ribosyl)-ATP + H2O = 1-(5-phospho-beta-D-ribosyl)-5'-AMP + diphosphate + H(+)</text>
        <dbReference type="Rhea" id="RHEA:22828"/>
        <dbReference type="ChEBI" id="CHEBI:15377"/>
        <dbReference type="ChEBI" id="CHEBI:15378"/>
        <dbReference type="ChEBI" id="CHEBI:33019"/>
        <dbReference type="ChEBI" id="CHEBI:59457"/>
        <dbReference type="ChEBI" id="CHEBI:73183"/>
        <dbReference type="EC" id="3.6.1.31"/>
    </reaction>
</comment>
<dbReference type="FunFam" id="3.40.50.1980:FF:000050">
    <property type="entry name" value="Histidine biosynthesis trifunctional protein"/>
    <property type="match status" value="1"/>
</dbReference>
<dbReference type="PROSITE" id="PS00611">
    <property type="entry name" value="HISOL_DEHYDROGENASE"/>
    <property type="match status" value="1"/>
</dbReference>
<feature type="domain" description="Phosphoribosyl-AMP cyclohydrolase" evidence="20">
    <location>
        <begin position="199"/>
        <end position="270"/>
    </location>
</feature>
<dbReference type="InterPro" id="IPR038019">
    <property type="entry name" value="PRib_AMP_CycHydrolase_sf"/>
</dbReference>
<dbReference type="OrthoDB" id="1703565at2759"/>
<dbReference type="GO" id="GO:0005829">
    <property type="term" value="C:cytosol"/>
    <property type="evidence" value="ECO:0007669"/>
    <property type="project" value="TreeGrafter"/>
</dbReference>
<dbReference type="GO" id="GO:0046872">
    <property type="term" value="F:metal ion binding"/>
    <property type="evidence" value="ECO:0007669"/>
    <property type="project" value="UniProtKB-KW"/>
</dbReference>
<dbReference type="GO" id="GO:0004399">
    <property type="term" value="F:histidinol dehydrogenase activity"/>
    <property type="evidence" value="ECO:0007669"/>
    <property type="project" value="UniProtKB-UniRule"/>
</dbReference>
<comment type="cofactor">
    <cofactor evidence="3">
        <name>Zn(2+)</name>
        <dbReference type="ChEBI" id="CHEBI:29105"/>
    </cofactor>
</comment>
<dbReference type="PRINTS" id="PR00083">
    <property type="entry name" value="HOLDHDRGNASE"/>
</dbReference>
<dbReference type="InterPro" id="IPR001692">
    <property type="entry name" value="Histidinol_DH_CS"/>
</dbReference>
<dbReference type="CDD" id="cd11546">
    <property type="entry name" value="NTP-PPase_His4"/>
    <property type="match status" value="1"/>
</dbReference>
<dbReference type="AlphaFoldDB" id="A0A2U9R0W2"/>
<evidence type="ECO:0000313" key="21">
    <source>
        <dbReference type="EMBL" id="AWU74952.1"/>
    </source>
</evidence>
<dbReference type="InterPro" id="IPR016298">
    <property type="entry name" value="Histidine_synth_trifunct"/>
</dbReference>
<dbReference type="SUPFAM" id="SSF53720">
    <property type="entry name" value="ALDH-like"/>
    <property type="match status" value="1"/>
</dbReference>
<evidence type="ECO:0000256" key="11">
    <source>
        <dbReference type="ARBA" id="ARBA00022801"/>
    </source>
</evidence>
<keyword evidence="22" id="KW-1185">Reference proteome</keyword>
<dbReference type="PANTHER" id="PTHR21256:SF2">
    <property type="entry name" value="HISTIDINE BIOSYNTHESIS TRIFUNCTIONAL PROTEIN"/>
    <property type="match status" value="1"/>
</dbReference>
<comment type="catalytic activity">
    <reaction evidence="1 19">
        <text>1-(5-phospho-beta-D-ribosyl)-5'-AMP + H2O = 1-(5-phospho-beta-D-ribosyl)-5-[(5-phospho-beta-D-ribosylamino)methylideneamino]imidazole-4-carboxamide</text>
        <dbReference type="Rhea" id="RHEA:20049"/>
        <dbReference type="ChEBI" id="CHEBI:15377"/>
        <dbReference type="ChEBI" id="CHEBI:58435"/>
        <dbReference type="ChEBI" id="CHEBI:59457"/>
        <dbReference type="EC" id="3.5.4.19"/>
    </reaction>
</comment>
<dbReference type="InterPro" id="IPR002496">
    <property type="entry name" value="PRib_AMP_CycHydrolase_dom"/>
</dbReference>
<evidence type="ECO:0000259" key="20">
    <source>
        <dbReference type="Pfam" id="PF01502"/>
    </source>
</evidence>
<keyword evidence="12" id="KW-0862">Zinc</keyword>
<dbReference type="Gene3D" id="3.40.50.1980">
    <property type="entry name" value="Nitrogenase molybdenum iron protein domain"/>
    <property type="match status" value="2"/>
</dbReference>
<dbReference type="FunFam" id="3.10.20.810:FF:000002">
    <property type="entry name" value="Histidine biosynthesis trifunctional protein"/>
    <property type="match status" value="1"/>
</dbReference>
<dbReference type="HAMAP" id="MF_01024">
    <property type="entry name" value="HisD"/>
    <property type="match status" value="1"/>
</dbReference>
<evidence type="ECO:0000256" key="13">
    <source>
        <dbReference type="ARBA" id="ARBA00022840"/>
    </source>
</evidence>
<keyword evidence="9" id="KW-0479">Metal-binding</keyword>
<comment type="pathway">
    <text evidence="6">Amino-acid biosynthesis; L-histidine biosynthesis; L-histidine from 5-phospho-alpha-D-ribose 1-diphosphate: step 2/9.</text>
</comment>
<dbReference type="RefSeq" id="XP_029320429.1">
    <property type="nucleotide sequence ID" value="XM_029464570.1"/>
</dbReference>
<dbReference type="SUPFAM" id="SSF141734">
    <property type="entry name" value="HisI-like"/>
    <property type="match status" value="1"/>
</dbReference>
<evidence type="ECO:0000256" key="16">
    <source>
        <dbReference type="ARBA" id="ARBA00023102"/>
    </source>
</evidence>
<comment type="similarity">
    <text evidence="7 19">In the C-terminal section; belongs to the histidinol dehydrogenase family.</text>
</comment>
<dbReference type="CDD" id="cd06572">
    <property type="entry name" value="Histidinol_dh"/>
    <property type="match status" value="1"/>
</dbReference>
<evidence type="ECO:0000256" key="9">
    <source>
        <dbReference type="ARBA" id="ARBA00022723"/>
    </source>
</evidence>
<evidence type="ECO:0000313" key="22">
    <source>
        <dbReference type="Proteomes" id="UP000249293"/>
    </source>
</evidence>
<dbReference type="InterPro" id="IPR008179">
    <property type="entry name" value="HisE"/>
</dbReference>
<keyword evidence="15 19" id="KW-0520">NAD</keyword>
<dbReference type="Pfam" id="PF00815">
    <property type="entry name" value="Histidinol_dh"/>
    <property type="match status" value="1"/>
</dbReference>
<keyword evidence="11 19" id="KW-0378">Hydrolase</keyword>
<evidence type="ECO:0000256" key="14">
    <source>
        <dbReference type="ARBA" id="ARBA00023002"/>
    </source>
</evidence>
<dbReference type="EC" id="3.6.1.31" evidence="19"/>
<dbReference type="NCBIfam" id="TIGR00069">
    <property type="entry name" value="hisD"/>
    <property type="match status" value="1"/>
</dbReference>
<dbReference type="NCBIfam" id="TIGR03188">
    <property type="entry name" value="histidine_hisI"/>
    <property type="match status" value="1"/>
</dbReference>
<evidence type="ECO:0000256" key="1">
    <source>
        <dbReference type="ARBA" id="ARBA00000024"/>
    </source>
</evidence>
<evidence type="ECO:0000256" key="17">
    <source>
        <dbReference type="ARBA" id="ARBA00023268"/>
    </source>
</evidence>
<dbReference type="VEuPathDB" id="FungiDB:C5L36_0B02160"/>
<dbReference type="UniPathway" id="UPA00031">
    <property type="reaction ID" value="UER00007"/>
</dbReference>
<dbReference type="EC" id="3.5.4.19" evidence="19"/>
<keyword evidence="8 19" id="KW-0028">Amino-acid biosynthesis</keyword>
<keyword evidence="17" id="KW-0511">Multifunctional enzyme</keyword>
<dbReference type="PANTHER" id="PTHR21256">
    <property type="entry name" value="HISTIDINOL DEHYDROGENASE HDH"/>
    <property type="match status" value="1"/>
</dbReference>
<evidence type="ECO:0000256" key="4">
    <source>
        <dbReference type="ARBA" id="ARBA00004940"/>
    </source>
</evidence>
<dbReference type="EC" id="1.1.1.23" evidence="19"/>
<dbReference type="InterPro" id="IPR021130">
    <property type="entry name" value="PRib-ATP_PPHydrolase-like"/>
</dbReference>
<proteinExistence type="inferred from homology"/>
<dbReference type="GO" id="GO:0051287">
    <property type="term" value="F:NAD binding"/>
    <property type="evidence" value="ECO:0007669"/>
    <property type="project" value="UniProtKB-UniRule"/>
</dbReference>
<dbReference type="InterPro" id="IPR012131">
    <property type="entry name" value="Hstdl_DH"/>
</dbReference>
<name>A0A2U9R0W2_PICKU</name>
<keyword evidence="10 19" id="KW-0547">Nucleotide-binding</keyword>
<dbReference type="Proteomes" id="UP000249293">
    <property type="component" value="Chromosome 2"/>
</dbReference>
<evidence type="ECO:0000256" key="18">
    <source>
        <dbReference type="ARBA" id="ARBA00049489"/>
    </source>
</evidence>